<dbReference type="SUPFAM" id="SSF55729">
    <property type="entry name" value="Acyl-CoA N-acyltransferases (Nat)"/>
    <property type="match status" value="1"/>
</dbReference>
<dbReference type="SUPFAM" id="SSF56601">
    <property type="entry name" value="beta-lactamase/transpeptidase-like"/>
    <property type="match status" value="1"/>
</dbReference>
<dbReference type="RefSeq" id="WP_260250009.1">
    <property type="nucleotide sequence ID" value="NZ_JALMEJ010000015.1"/>
</dbReference>
<proteinExistence type="predicted"/>
<dbReference type="PANTHER" id="PTHR46825">
    <property type="entry name" value="D-ALANYL-D-ALANINE-CARBOXYPEPTIDASE/ENDOPEPTIDASE AMPH"/>
    <property type="match status" value="1"/>
</dbReference>
<evidence type="ECO:0000313" key="2">
    <source>
        <dbReference type="EMBL" id="MCY0789117.1"/>
    </source>
</evidence>
<dbReference type="Proteomes" id="UP001076655">
    <property type="component" value="Unassembled WGS sequence"/>
</dbReference>
<organism evidence="2 3">
    <name type="scientific">Morganella morganii</name>
    <name type="common">Proteus morganii</name>
    <dbReference type="NCBI Taxonomy" id="582"/>
    <lineage>
        <taxon>Bacteria</taxon>
        <taxon>Pseudomonadati</taxon>
        <taxon>Pseudomonadota</taxon>
        <taxon>Gammaproteobacteria</taxon>
        <taxon>Enterobacterales</taxon>
        <taxon>Morganellaceae</taxon>
        <taxon>Morganella</taxon>
    </lineage>
</organism>
<protein>
    <submittedName>
        <fullName evidence="2">GNAT family N-acetyltransferase</fullName>
        <ecNumber evidence="2">2.3.1.-</ecNumber>
    </submittedName>
</protein>
<dbReference type="AlphaFoldDB" id="A0A9Q4GR73"/>
<dbReference type="InterPro" id="IPR016181">
    <property type="entry name" value="Acyl_CoA_acyltransferase"/>
</dbReference>
<keyword evidence="2" id="KW-0012">Acyltransferase</keyword>
<comment type="caution">
    <text evidence="2">The sequence shown here is derived from an EMBL/GenBank/DDBJ whole genome shotgun (WGS) entry which is preliminary data.</text>
</comment>
<dbReference type="InterPro" id="IPR012338">
    <property type="entry name" value="Beta-lactam/transpept-like"/>
</dbReference>
<dbReference type="PROSITE" id="PS51186">
    <property type="entry name" value="GNAT"/>
    <property type="match status" value="1"/>
</dbReference>
<sequence>MQTALNALTAGFSPDEPGVIIMVHTDNGETWHSCRGMADVATRTPVTPETIFNLASVSKQFTAFSLLLLVQEGKISLSDSVLSVLPELGEYARPVTLRHLLHHTSGLKDYMDLAFARKVGFYDPLTPQETLADLVSQTEADFPPGTRHDYSNTGYFLLSQIIERVSGQSFADFARERIFAPLAMDKTFIVEQYPAPQIIATGYGKTAGQWRISESPWTHTGDGAVHSCAADLMKWGENYRTARVGGSALIQQMTETLSPQTENGTAVTDYEPYAAGLYTLQHFGELSLEHAGGWMGTSTYFIRLTKSDTTIVVLSNSEECDTETLARAAAAAFLSPAFPAVITDHWDAEYRRGEVLAESALWRLMCRTDLETGYDALWLRQPGHNRIHISAELAQQLALTPEQPVSRDEFISLAEQAGLRWQYADQFFYLTEAAEAAQKDAVIPGNVRMLTEADRDIFAQFCARNNDDDADIAGVELTHPRVTGVFAEGRLVAAASACQWEDSLLQDIGVLTDPRYRRQGFARQALLALNRVILEAGLKPQYRCQTDNISSLILAQQSGFTPFAQWDFLLSEDEEE</sequence>
<feature type="domain" description="N-acetyltransferase" evidence="1">
    <location>
        <begin position="445"/>
        <end position="575"/>
    </location>
</feature>
<gene>
    <name evidence="2" type="ORF">N0392_05350</name>
</gene>
<dbReference type="EC" id="2.3.1.-" evidence="2"/>
<dbReference type="EMBL" id="JAPNMI010000002">
    <property type="protein sequence ID" value="MCY0789117.1"/>
    <property type="molecule type" value="Genomic_DNA"/>
</dbReference>
<dbReference type="Gene3D" id="3.40.710.10">
    <property type="entry name" value="DD-peptidase/beta-lactamase superfamily"/>
    <property type="match status" value="1"/>
</dbReference>
<accession>A0A9Q4GR73</accession>
<dbReference type="InterPro" id="IPR001466">
    <property type="entry name" value="Beta-lactam-related"/>
</dbReference>
<name>A0A9Q4GR73_MORMO</name>
<dbReference type="Pfam" id="PF00144">
    <property type="entry name" value="Beta-lactamase"/>
    <property type="match status" value="1"/>
</dbReference>
<dbReference type="Pfam" id="PF12746">
    <property type="entry name" value="GNAT_acetyltran"/>
    <property type="match status" value="1"/>
</dbReference>
<evidence type="ECO:0000259" key="1">
    <source>
        <dbReference type="PROSITE" id="PS51186"/>
    </source>
</evidence>
<dbReference type="InterPro" id="IPR027365">
    <property type="entry name" value="GNAT_acetyltra_YdfB-like"/>
</dbReference>
<dbReference type="Gene3D" id="3.40.630.30">
    <property type="match status" value="1"/>
</dbReference>
<keyword evidence="2" id="KW-0808">Transferase</keyword>
<dbReference type="PANTHER" id="PTHR46825:SF9">
    <property type="entry name" value="BETA-LACTAMASE-RELATED DOMAIN-CONTAINING PROTEIN"/>
    <property type="match status" value="1"/>
</dbReference>
<reference evidence="2" key="1">
    <citation type="submission" date="2022-08" db="EMBL/GenBank/DDBJ databases">
        <authorList>
            <person name="Dale J.L."/>
        </authorList>
    </citation>
    <scope>NUCLEOTIDE SEQUENCE</scope>
    <source>
        <strain evidence="2">2022EL-00758</strain>
    </source>
</reference>
<evidence type="ECO:0000313" key="3">
    <source>
        <dbReference type="Proteomes" id="UP001076655"/>
    </source>
</evidence>
<dbReference type="GO" id="GO:0016747">
    <property type="term" value="F:acyltransferase activity, transferring groups other than amino-acyl groups"/>
    <property type="evidence" value="ECO:0007669"/>
    <property type="project" value="InterPro"/>
</dbReference>
<dbReference type="InterPro" id="IPR050491">
    <property type="entry name" value="AmpC-like"/>
</dbReference>
<dbReference type="InterPro" id="IPR000182">
    <property type="entry name" value="GNAT_dom"/>
</dbReference>